<evidence type="ECO:0000256" key="1">
    <source>
        <dbReference type="ARBA" id="ARBA00004772"/>
    </source>
</evidence>
<dbReference type="FunFam" id="3.40.50.10090:FF:000003">
    <property type="entry name" value="uroporphyrinogen-III synthase"/>
    <property type="match status" value="1"/>
</dbReference>
<dbReference type="AlphaFoldDB" id="A0A6J2YVR1"/>
<evidence type="ECO:0000256" key="9">
    <source>
        <dbReference type="ARBA" id="ARBA00040167"/>
    </source>
</evidence>
<evidence type="ECO:0000256" key="6">
    <source>
        <dbReference type="ARBA" id="ARBA00023244"/>
    </source>
</evidence>
<comment type="similarity">
    <text evidence="2">Belongs to the uroporphyrinogen-III synthase family.</text>
</comment>
<evidence type="ECO:0000256" key="8">
    <source>
        <dbReference type="ARBA" id="ARBA00032649"/>
    </source>
</evidence>
<dbReference type="GO" id="GO:0006785">
    <property type="term" value="P:heme B biosynthetic process"/>
    <property type="evidence" value="ECO:0007669"/>
    <property type="project" value="UniProtKB-ARBA"/>
</dbReference>
<dbReference type="GeneID" id="115891021"/>
<dbReference type="InterPro" id="IPR036108">
    <property type="entry name" value="4pyrrol_syn_uPrphyn_synt_sf"/>
</dbReference>
<evidence type="ECO:0000313" key="13">
    <source>
        <dbReference type="Proteomes" id="UP000504635"/>
    </source>
</evidence>
<dbReference type="Gene3D" id="3.40.50.10090">
    <property type="match status" value="2"/>
</dbReference>
<accession>A0A6J2YVR1</accession>
<evidence type="ECO:0000313" key="14">
    <source>
        <dbReference type="RefSeq" id="XP_030767271.1"/>
    </source>
</evidence>
<dbReference type="KEGG" id="soy:115891021"/>
<dbReference type="Pfam" id="PF02602">
    <property type="entry name" value="HEM4"/>
    <property type="match status" value="1"/>
</dbReference>
<dbReference type="InParanoid" id="A0A6J2YVR1"/>
<dbReference type="OrthoDB" id="5595751at2759"/>
<dbReference type="RefSeq" id="XP_030767271.1">
    <property type="nucleotide sequence ID" value="XM_030911411.1"/>
</dbReference>
<dbReference type="GO" id="GO:0006782">
    <property type="term" value="P:protoporphyrinogen IX biosynthetic process"/>
    <property type="evidence" value="ECO:0007669"/>
    <property type="project" value="UniProtKB-UniPathway"/>
</dbReference>
<keyword evidence="6" id="KW-0627">Porphyrin biosynthesis</keyword>
<dbReference type="UniPathway" id="UPA00251">
    <property type="reaction ID" value="UER00320"/>
</dbReference>
<evidence type="ECO:0000256" key="10">
    <source>
        <dbReference type="ARBA" id="ARBA00048617"/>
    </source>
</evidence>
<dbReference type="EC" id="4.2.1.75" evidence="3"/>
<comment type="pathway">
    <text evidence="1">Porphyrin-containing compound metabolism; protoporphyrin-IX biosynthesis; coproporphyrinogen-III from 5-aminolevulinate: step 3/4.</text>
</comment>
<dbReference type="GO" id="GO:0005829">
    <property type="term" value="C:cytosol"/>
    <property type="evidence" value="ECO:0007669"/>
    <property type="project" value="TreeGrafter"/>
</dbReference>
<feature type="domain" description="Tetrapyrrole biosynthesis uroporphyrinogen III synthase" evidence="12">
    <location>
        <begin position="46"/>
        <end position="245"/>
    </location>
</feature>
<gene>
    <name evidence="14" type="primary">LOC115891021</name>
</gene>
<dbReference type="PANTHER" id="PTHR12390:SF0">
    <property type="entry name" value="UROPORPHYRINOGEN-III SYNTHASE"/>
    <property type="match status" value="1"/>
</dbReference>
<keyword evidence="4" id="KW-0350">Heme biosynthesis</keyword>
<evidence type="ECO:0000256" key="4">
    <source>
        <dbReference type="ARBA" id="ARBA00023133"/>
    </source>
</evidence>
<organism evidence="13 14">
    <name type="scientific">Sitophilus oryzae</name>
    <name type="common">Rice weevil</name>
    <name type="synonym">Curculio oryzae</name>
    <dbReference type="NCBI Taxonomy" id="7048"/>
    <lineage>
        <taxon>Eukaryota</taxon>
        <taxon>Metazoa</taxon>
        <taxon>Ecdysozoa</taxon>
        <taxon>Arthropoda</taxon>
        <taxon>Hexapoda</taxon>
        <taxon>Insecta</taxon>
        <taxon>Pterygota</taxon>
        <taxon>Neoptera</taxon>
        <taxon>Endopterygota</taxon>
        <taxon>Coleoptera</taxon>
        <taxon>Polyphaga</taxon>
        <taxon>Cucujiformia</taxon>
        <taxon>Curculionidae</taxon>
        <taxon>Dryophthorinae</taxon>
        <taxon>Sitophilus</taxon>
    </lineage>
</organism>
<name>A0A6J2YVR1_SITOR</name>
<dbReference type="InterPro" id="IPR039793">
    <property type="entry name" value="UROS/Hem4"/>
</dbReference>
<dbReference type="CDD" id="cd06578">
    <property type="entry name" value="HemD"/>
    <property type="match status" value="1"/>
</dbReference>
<evidence type="ECO:0000256" key="7">
    <source>
        <dbReference type="ARBA" id="ARBA00031702"/>
    </source>
</evidence>
<keyword evidence="5" id="KW-0456">Lyase</keyword>
<dbReference type="SUPFAM" id="SSF69618">
    <property type="entry name" value="HemD-like"/>
    <property type="match status" value="1"/>
</dbReference>
<comment type="function">
    <text evidence="11">Catalyzes cyclization of the linear tetrapyrrole, hydroxymethylbilane, to the macrocyclic uroporphyrinogen III, the branch point for the various sub-pathways leading to the wide diversity of porphyrins. Porphyrins act as cofactors for a multitude of enzymes that perform a variety of processes within the cell such as methionine synthesis (vitamin B12) or oxygen transport (heme).</text>
</comment>
<evidence type="ECO:0000256" key="2">
    <source>
        <dbReference type="ARBA" id="ARBA00008133"/>
    </source>
</evidence>
<evidence type="ECO:0000256" key="3">
    <source>
        <dbReference type="ARBA" id="ARBA00013109"/>
    </source>
</evidence>
<comment type="catalytic activity">
    <reaction evidence="10">
        <text>hydroxymethylbilane = uroporphyrinogen III + H2O</text>
        <dbReference type="Rhea" id="RHEA:18965"/>
        <dbReference type="ChEBI" id="CHEBI:15377"/>
        <dbReference type="ChEBI" id="CHEBI:57308"/>
        <dbReference type="ChEBI" id="CHEBI:57845"/>
        <dbReference type="EC" id="4.2.1.75"/>
    </reaction>
</comment>
<reference evidence="14" key="1">
    <citation type="submission" date="2025-08" db="UniProtKB">
        <authorList>
            <consortium name="RefSeq"/>
        </authorList>
    </citation>
    <scope>IDENTIFICATION</scope>
    <source>
        <tissue evidence="14">Gonads</tissue>
    </source>
</reference>
<dbReference type="InterPro" id="IPR003754">
    <property type="entry name" value="4pyrrol_synth_uPrphyn_synth"/>
</dbReference>
<dbReference type="GO" id="GO:0004852">
    <property type="term" value="F:uroporphyrinogen-III synthase activity"/>
    <property type="evidence" value="ECO:0007669"/>
    <property type="project" value="UniProtKB-EC"/>
</dbReference>
<dbReference type="FunCoup" id="A0A6J2YVR1">
    <property type="interactions" value="456"/>
</dbReference>
<dbReference type="GO" id="GO:0006780">
    <property type="term" value="P:uroporphyrinogen III biosynthetic process"/>
    <property type="evidence" value="ECO:0007669"/>
    <property type="project" value="InterPro"/>
</dbReference>
<dbReference type="Proteomes" id="UP000504635">
    <property type="component" value="Unplaced"/>
</dbReference>
<evidence type="ECO:0000256" key="5">
    <source>
        <dbReference type="ARBA" id="ARBA00023239"/>
    </source>
</evidence>
<proteinExistence type="inferred from homology"/>
<dbReference type="PANTHER" id="PTHR12390">
    <property type="entry name" value="UROPORPHYRINOGEN III SYNTHASE"/>
    <property type="match status" value="1"/>
</dbReference>
<keyword evidence="13" id="KW-1185">Reference proteome</keyword>
<evidence type="ECO:0000259" key="12">
    <source>
        <dbReference type="Pfam" id="PF02602"/>
    </source>
</evidence>
<protein>
    <recommendedName>
        <fullName evidence="9">Uroporphyrinogen-III synthase</fullName>
        <ecNumber evidence="3">4.2.1.75</ecNumber>
    </recommendedName>
    <alternativeName>
        <fullName evidence="8">Hydroxymethylbilane hydrolyase [cyclizing]</fullName>
    </alternativeName>
    <alternativeName>
        <fullName evidence="7">Uroporphyrinogen-III cosynthase</fullName>
    </alternativeName>
</protein>
<evidence type="ECO:0000256" key="11">
    <source>
        <dbReference type="ARBA" id="ARBA00060039"/>
    </source>
</evidence>
<sequence length="254" mass="28406">MIIKNSVLLLKSQNSNDDIDKYEQILKSNKLDVKQVKTLVFNFKNLNSLKVKLENCINYSGIIFSSPRCVQAVHLASENSLFEKWRDKTNFSVGEETCATALKKLNLVCDGKESGNALCLSKVILQNKTQYTKPFLFPHGNLKTDTLSLELEKEGLSLDSVEVYDTIPNPKIEADLNVVTDNLTNISEFVVFFSPSGFTSTIGHIKRLPEDLNEVKFIAIGPVTETAIKEQNFNVYRIATKPNPQCVLEAILGT</sequence>